<organism evidence="1">
    <name type="scientific">Rhizophora mucronata</name>
    <name type="common">Asiatic mangrove</name>
    <dbReference type="NCBI Taxonomy" id="61149"/>
    <lineage>
        <taxon>Eukaryota</taxon>
        <taxon>Viridiplantae</taxon>
        <taxon>Streptophyta</taxon>
        <taxon>Embryophyta</taxon>
        <taxon>Tracheophyta</taxon>
        <taxon>Spermatophyta</taxon>
        <taxon>Magnoliopsida</taxon>
        <taxon>eudicotyledons</taxon>
        <taxon>Gunneridae</taxon>
        <taxon>Pentapetalae</taxon>
        <taxon>rosids</taxon>
        <taxon>fabids</taxon>
        <taxon>Malpighiales</taxon>
        <taxon>Rhizophoraceae</taxon>
        <taxon>Rhizophora</taxon>
    </lineage>
</organism>
<evidence type="ECO:0000313" key="1">
    <source>
        <dbReference type="EMBL" id="MBX55293.1"/>
    </source>
</evidence>
<dbReference type="AlphaFoldDB" id="A0A2P2PKM2"/>
<dbReference type="EMBL" id="GGEC01074809">
    <property type="protein sequence ID" value="MBX55293.1"/>
    <property type="molecule type" value="Transcribed_RNA"/>
</dbReference>
<proteinExistence type="predicted"/>
<accession>A0A2P2PKM2</accession>
<protein>
    <submittedName>
        <fullName evidence="1">Uncharacterized protein</fullName>
    </submittedName>
</protein>
<reference evidence="1" key="1">
    <citation type="submission" date="2018-02" db="EMBL/GenBank/DDBJ databases">
        <title>Rhizophora mucronata_Transcriptome.</title>
        <authorList>
            <person name="Meera S.P."/>
            <person name="Sreeshan A."/>
            <person name="Augustine A."/>
        </authorList>
    </citation>
    <scope>NUCLEOTIDE SEQUENCE</scope>
    <source>
        <tissue evidence="1">Leaf</tissue>
    </source>
</reference>
<name>A0A2P2PKM2_RHIMU</name>
<sequence>MLILKNLKKTDLKPPTFKDQIWCKMNLPNILPLYM</sequence>